<sequence>MKIKDGNDIITFTGEYGVYESGEPCMSSLSDMIVRVNCGSAEIIG</sequence>
<evidence type="ECO:0000313" key="1">
    <source>
        <dbReference type="EMBL" id="ATI17263.1"/>
    </source>
</evidence>
<name>A0A291LDY6_9CAUD</name>
<dbReference type="EMBL" id="MF498773">
    <property type="protein sequence ID" value="ATI17263.1"/>
    <property type="molecule type" value="Genomic_DNA"/>
</dbReference>
<dbReference type="Proteomes" id="UP000230211">
    <property type="component" value="Segment"/>
</dbReference>
<proteinExistence type="predicted"/>
<accession>A0A291LDY6</accession>
<organism evidence="1 2">
    <name type="scientific">Aeromonas phage AS-szw</name>
    <dbReference type="NCBI Taxonomy" id="2026114"/>
    <lineage>
        <taxon>Viruses</taxon>
        <taxon>Duplodnaviria</taxon>
        <taxon>Heunggongvirae</taxon>
        <taxon>Uroviricota</taxon>
        <taxon>Caudoviricetes</taxon>
        <taxon>Pantevenvirales</taxon>
        <taxon>Straboviridae</taxon>
        <taxon>Emmerichvirinae</taxon>
        <taxon>Ceceduovirus</taxon>
        <taxon>Ceceduovirus aszj</taxon>
    </lineage>
</organism>
<reference evidence="1 2" key="1">
    <citation type="submission" date="2017-07" db="EMBL/GenBank/DDBJ databases">
        <title>In vitro design and evaluation of phage cocktails against multidrug-resistant Aeromonas salmonicida.</title>
        <authorList>
            <person name="Chen L."/>
            <person name="Yuan S."/>
            <person name="Ma Y."/>
        </authorList>
    </citation>
    <scope>NUCLEOTIDE SEQUENCE [LARGE SCALE GENOMIC DNA]</scope>
</reference>
<protein>
    <submittedName>
        <fullName evidence="1">Uncharacterized protein</fullName>
    </submittedName>
</protein>
<evidence type="ECO:0000313" key="2">
    <source>
        <dbReference type="Proteomes" id="UP000230211"/>
    </source>
</evidence>